<dbReference type="AlphaFoldDB" id="A0AAN7YPF2"/>
<dbReference type="EMBL" id="JAVRRL010000028">
    <property type="protein sequence ID" value="KAK5112739.1"/>
    <property type="molecule type" value="Genomic_DNA"/>
</dbReference>
<keyword evidence="5" id="KW-0539">Nucleus</keyword>
<dbReference type="Proteomes" id="UP001310890">
    <property type="component" value="Unassembled WGS sequence"/>
</dbReference>
<evidence type="ECO:0000256" key="3">
    <source>
        <dbReference type="ARBA" id="ARBA00022989"/>
    </source>
</evidence>
<reference evidence="9" key="1">
    <citation type="submission" date="2023-08" db="EMBL/GenBank/DDBJ databases">
        <title>Black Yeasts Isolated from many extreme environments.</title>
        <authorList>
            <person name="Coleine C."/>
            <person name="Stajich J.E."/>
            <person name="Selbmann L."/>
        </authorList>
    </citation>
    <scope>NUCLEOTIDE SEQUENCE</scope>
    <source>
        <strain evidence="9">CCFEE 5401</strain>
    </source>
</reference>
<dbReference type="InterPro" id="IPR008547">
    <property type="entry name" value="DUF829_TMEM53"/>
</dbReference>
<dbReference type="Pfam" id="PF05705">
    <property type="entry name" value="DUF829"/>
    <property type="match status" value="1"/>
</dbReference>
<sequence length="290" mass="32153">MAAHPSKLNDLTILTDTISLYTPPQTTTTTSPHHHDSQSTTSTEGPKLIILCAWFRARPKHIGKYTTTYRIKFPLARILVLDTQQRRLGPAIEVLQSAVVQKGEADFRGKVVLHAFSNGGSNTAVQLASAWHQLTETPLPLMGMVLDSCPGSDSLSLAAHAILLSFPRKHGWWVAVMVYFVVLPMMIAPKLLLGRRNVIEVLRAGLNDPALFAVERVARTYIYSKADLLVPFQVVEEHVAEAREKRYEVSSVGFEGSAHVAHVNDDGERYWYAVEEVVSGYGKKRVVGQK</sequence>
<evidence type="ECO:0000313" key="9">
    <source>
        <dbReference type="EMBL" id="KAK5112739.1"/>
    </source>
</evidence>
<comment type="caution">
    <text evidence="9">The sequence shown here is derived from an EMBL/GenBank/DDBJ whole genome shotgun (WGS) entry which is preliminary data.</text>
</comment>
<organism evidence="9 10">
    <name type="scientific">Meristemomyces frigidus</name>
    <dbReference type="NCBI Taxonomy" id="1508187"/>
    <lineage>
        <taxon>Eukaryota</taxon>
        <taxon>Fungi</taxon>
        <taxon>Dikarya</taxon>
        <taxon>Ascomycota</taxon>
        <taxon>Pezizomycotina</taxon>
        <taxon>Dothideomycetes</taxon>
        <taxon>Dothideomycetidae</taxon>
        <taxon>Mycosphaerellales</taxon>
        <taxon>Teratosphaeriaceae</taxon>
        <taxon>Meristemomyces</taxon>
    </lineage>
</organism>
<keyword evidence="3 8" id="KW-1133">Transmembrane helix</keyword>
<keyword evidence="4 8" id="KW-0472">Membrane</keyword>
<evidence type="ECO:0000256" key="4">
    <source>
        <dbReference type="ARBA" id="ARBA00023136"/>
    </source>
</evidence>
<evidence type="ECO:0000313" key="10">
    <source>
        <dbReference type="Proteomes" id="UP001310890"/>
    </source>
</evidence>
<name>A0AAN7YPF2_9PEZI</name>
<evidence type="ECO:0000256" key="5">
    <source>
        <dbReference type="ARBA" id="ARBA00023242"/>
    </source>
</evidence>
<protein>
    <recommendedName>
        <fullName evidence="11">Indole-diterpene biosynthesis protein PaxU</fullName>
    </recommendedName>
</protein>
<comment type="subcellular location">
    <subcellularLocation>
        <location evidence="6">Endomembrane system</location>
        <topology evidence="6">Single-pass membrane protein</topology>
    </subcellularLocation>
    <subcellularLocation>
        <location evidence="1">Nucleus membrane</location>
    </subcellularLocation>
</comment>
<dbReference type="PANTHER" id="PTHR12265:SF30">
    <property type="entry name" value="TRANSMEMBRANE PROTEIN 53"/>
    <property type="match status" value="1"/>
</dbReference>
<evidence type="ECO:0000256" key="6">
    <source>
        <dbReference type="ARBA" id="ARBA00037847"/>
    </source>
</evidence>
<accession>A0AAN7YPF2</accession>
<evidence type="ECO:0008006" key="11">
    <source>
        <dbReference type="Google" id="ProtNLM"/>
    </source>
</evidence>
<gene>
    <name evidence="9" type="ORF">LTR62_003837</name>
</gene>
<dbReference type="PANTHER" id="PTHR12265">
    <property type="entry name" value="TRANSMEMBRANE PROTEIN 53"/>
    <property type="match status" value="1"/>
</dbReference>
<proteinExistence type="predicted"/>
<dbReference type="GO" id="GO:0031965">
    <property type="term" value="C:nuclear membrane"/>
    <property type="evidence" value="ECO:0007669"/>
    <property type="project" value="UniProtKB-SubCell"/>
</dbReference>
<evidence type="ECO:0000256" key="8">
    <source>
        <dbReference type="SAM" id="Phobius"/>
    </source>
</evidence>
<feature type="region of interest" description="Disordered" evidence="7">
    <location>
        <begin position="23"/>
        <end position="42"/>
    </location>
</feature>
<evidence type="ECO:0000256" key="2">
    <source>
        <dbReference type="ARBA" id="ARBA00022692"/>
    </source>
</evidence>
<evidence type="ECO:0000256" key="1">
    <source>
        <dbReference type="ARBA" id="ARBA00004126"/>
    </source>
</evidence>
<keyword evidence="2 8" id="KW-0812">Transmembrane</keyword>
<evidence type="ECO:0000256" key="7">
    <source>
        <dbReference type="SAM" id="MobiDB-lite"/>
    </source>
</evidence>
<feature type="transmembrane region" description="Helical" evidence="8">
    <location>
        <begin position="172"/>
        <end position="193"/>
    </location>
</feature>